<evidence type="ECO:0000313" key="1">
    <source>
        <dbReference type="EMBL" id="SDE54075.1"/>
    </source>
</evidence>
<dbReference type="Pfam" id="PF11927">
    <property type="entry name" value="HODM_asu-like"/>
    <property type="match status" value="1"/>
</dbReference>
<dbReference type="InterPro" id="IPR021848">
    <property type="entry name" value="HODM_asu-like"/>
</dbReference>
<dbReference type="OrthoDB" id="5242510at2"/>
<keyword evidence="2" id="KW-1185">Reference proteome</keyword>
<protein>
    <recommendedName>
        <fullName evidence="3">DUF3445 domain-containing protein</fullName>
    </recommendedName>
</protein>
<dbReference type="STRING" id="366584.SAMN05216377_101118"/>
<dbReference type="EMBL" id="FNBE01000001">
    <property type="protein sequence ID" value="SDE54075.1"/>
    <property type="molecule type" value="Genomic_DNA"/>
</dbReference>
<reference evidence="1 2" key="1">
    <citation type="submission" date="2016-10" db="EMBL/GenBank/DDBJ databases">
        <authorList>
            <person name="de Groot N.N."/>
        </authorList>
    </citation>
    <scope>NUCLEOTIDE SEQUENCE [LARGE SCALE GENOMIC DNA]</scope>
    <source>
        <strain evidence="1 2">CGMCC 4.3143</strain>
    </source>
</reference>
<evidence type="ECO:0000313" key="2">
    <source>
        <dbReference type="Proteomes" id="UP000198967"/>
    </source>
</evidence>
<sequence>MTRLSRFPFPLAADTFTYTTNVEPARVPVATAAGEWGAGIVEPDDEYRTEVAERAAVVARDPSRVQLLPHMRPAAWDALLTLLRELAAQCPAHMALVEGPQCLWRNDLLGVEQRFTVGDDESLPGGPLGFLNGQLQEDVVLLDQREDALWVDAGAVAFAADWSLAFVTGMRFAEVHRPVVARVHQAGVLTRAEQFLLRLPPGAEYRRLNWTLSVDRRLDLSTEVREEWEPQRAALAAAAPAELGRRVHLRVELQHLIRLGASGAVLFLIRTHLLSLDELAAVPAWRRRVGRVLAALPDDVADYKGLSGVRPGVVRWCLEP</sequence>
<dbReference type="Proteomes" id="UP000198967">
    <property type="component" value="Unassembled WGS sequence"/>
</dbReference>
<name>A0A1G7DT48_PSEOR</name>
<organism evidence="1 2">
    <name type="scientific">Pseudonocardia oroxyli</name>
    <dbReference type="NCBI Taxonomy" id="366584"/>
    <lineage>
        <taxon>Bacteria</taxon>
        <taxon>Bacillati</taxon>
        <taxon>Actinomycetota</taxon>
        <taxon>Actinomycetes</taxon>
        <taxon>Pseudonocardiales</taxon>
        <taxon>Pseudonocardiaceae</taxon>
        <taxon>Pseudonocardia</taxon>
    </lineage>
</organism>
<accession>A0A1G7DT48</accession>
<proteinExistence type="predicted"/>
<dbReference type="RefSeq" id="WP_093074878.1">
    <property type="nucleotide sequence ID" value="NZ_FNBE01000001.1"/>
</dbReference>
<gene>
    <name evidence="1" type="ORF">SAMN05216377_101118</name>
</gene>
<evidence type="ECO:0008006" key="3">
    <source>
        <dbReference type="Google" id="ProtNLM"/>
    </source>
</evidence>
<dbReference type="AlphaFoldDB" id="A0A1G7DT48"/>